<organism evidence="4 5">
    <name type="scientific">Paraburkholderia tropica</name>
    <dbReference type="NCBI Taxonomy" id="92647"/>
    <lineage>
        <taxon>Bacteria</taxon>
        <taxon>Pseudomonadati</taxon>
        <taxon>Pseudomonadota</taxon>
        <taxon>Betaproteobacteria</taxon>
        <taxon>Burkholderiales</taxon>
        <taxon>Burkholderiaceae</taxon>
        <taxon>Paraburkholderia</taxon>
    </lineage>
</organism>
<dbReference type="Proteomes" id="UP000183529">
    <property type="component" value="Unassembled WGS sequence"/>
</dbReference>
<evidence type="ECO:0000259" key="2">
    <source>
        <dbReference type="PROSITE" id="PS50943"/>
    </source>
</evidence>
<proteinExistence type="predicted"/>
<sequence length="110" mass="12057">MLFDLATVEEIAGALAQKLRALRLQQSLTQAELAARAGVSERALRNFERSGQATLETFLRVTQALGRASDLEALFELKLRSIRAMEQASANRQRAPRRASAKTSSGRTGQ</sequence>
<gene>
    <name evidence="3" type="ORF">C7400_109164</name>
    <name evidence="4" type="ORF">SAMN05216550_113164</name>
</gene>
<dbReference type="EMBL" id="QJJV01000009">
    <property type="protein sequence ID" value="PXX15829.1"/>
    <property type="molecule type" value="Genomic_DNA"/>
</dbReference>
<evidence type="ECO:0000313" key="3">
    <source>
        <dbReference type="EMBL" id="PXX15829.1"/>
    </source>
</evidence>
<name>A0A1A5XFB7_9BURK</name>
<evidence type="ECO:0000313" key="5">
    <source>
        <dbReference type="Proteomes" id="UP000183529"/>
    </source>
</evidence>
<dbReference type="SMART" id="SM00530">
    <property type="entry name" value="HTH_XRE"/>
    <property type="match status" value="1"/>
</dbReference>
<reference evidence="4 5" key="1">
    <citation type="submission" date="2016-10" db="EMBL/GenBank/DDBJ databases">
        <authorList>
            <person name="Varghese N."/>
            <person name="Submissions S."/>
        </authorList>
    </citation>
    <scope>NUCLEOTIDE SEQUENCE [LARGE SCALE GENOMIC DNA]</scope>
    <source>
        <strain evidence="4 5">LMG 22274</strain>
    </source>
</reference>
<evidence type="ECO:0000256" key="1">
    <source>
        <dbReference type="SAM" id="MobiDB-lite"/>
    </source>
</evidence>
<dbReference type="Pfam" id="PF01381">
    <property type="entry name" value="HTH_3"/>
    <property type="match status" value="1"/>
</dbReference>
<dbReference type="GeneID" id="61305796"/>
<dbReference type="EMBL" id="FNZM01000013">
    <property type="protein sequence ID" value="SEK02376.1"/>
    <property type="molecule type" value="Genomic_DNA"/>
</dbReference>
<dbReference type="PROSITE" id="PS50943">
    <property type="entry name" value="HTH_CROC1"/>
    <property type="match status" value="1"/>
</dbReference>
<dbReference type="SUPFAM" id="SSF47413">
    <property type="entry name" value="lambda repressor-like DNA-binding domains"/>
    <property type="match status" value="1"/>
</dbReference>
<dbReference type="Gene3D" id="1.10.260.40">
    <property type="entry name" value="lambda repressor-like DNA-binding domains"/>
    <property type="match status" value="1"/>
</dbReference>
<feature type="compositionally biased region" description="Polar residues" evidence="1">
    <location>
        <begin position="101"/>
        <end position="110"/>
    </location>
</feature>
<reference evidence="3 6" key="2">
    <citation type="submission" date="2018-05" db="EMBL/GenBank/DDBJ databases">
        <title>Genomic Encyclopedia of Type Strains, Phase IV (KMG-V): Genome sequencing to study the core and pangenomes of soil and plant-associated prokaryotes.</title>
        <authorList>
            <person name="Whitman W."/>
        </authorList>
    </citation>
    <scope>NUCLEOTIDE SEQUENCE [LARGE SCALE GENOMIC DNA]</scope>
    <source>
        <strain evidence="3 6">SIr-6563</strain>
    </source>
</reference>
<dbReference type="AlphaFoldDB" id="A0A1A5XFB7"/>
<dbReference type="InterPro" id="IPR001387">
    <property type="entry name" value="Cro/C1-type_HTH"/>
</dbReference>
<dbReference type="InterPro" id="IPR010982">
    <property type="entry name" value="Lambda_DNA-bd_dom_sf"/>
</dbReference>
<dbReference type="OrthoDB" id="6901161at2"/>
<keyword evidence="6" id="KW-1185">Reference proteome</keyword>
<dbReference type="CDD" id="cd00093">
    <property type="entry name" value="HTH_XRE"/>
    <property type="match status" value="1"/>
</dbReference>
<protein>
    <submittedName>
        <fullName evidence="4">Transcriptional regulator, XRE family /plasmid maintenance system antidote protein, XRE family</fullName>
    </submittedName>
    <submittedName>
        <fullName evidence="3">Xre family transcriptional regulator /XRE family plasmid maintenance system antidote protein</fullName>
    </submittedName>
</protein>
<comment type="caution">
    <text evidence="4">The sequence shown here is derived from an EMBL/GenBank/DDBJ whole genome shotgun (WGS) entry which is preliminary data.</text>
</comment>
<feature type="domain" description="HTH cro/C1-type" evidence="2">
    <location>
        <begin position="19"/>
        <end position="71"/>
    </location>
</feature>
<dbReference type="Proteomes" id="UP000247515">
    <property type="component" value="Unassembled WGS sequence"/>
</dbReference>
<dbReference type="RefSeq" id="WP_065059853.1">
    <property type="nucleotide sequence ID" value="NZ_CADFGN010000001.1"/>
</dbReference>
<evidence type="ECO:0000313" key="6">
    <source>
        <dbReference type="Proteomes" id="UP000247515"/>
    </source>
</evidence>
<feature type="region of interest" description="Disordered" evidence="1">
    <location>
        <begin position="86"/>
        <end position="110"/>
    </location>
</feature>
<evidence type="ECO:0000313" key="4">
    <source>
        <dbReference type="EMBL" id="SEK02376.1"/>
    </source>
</evidence>
<dbReference type="GO" id="GO:0003677">
    <property type="term" value="F:DNA binding"/>
    <property type="evidence" value="ECO:0007669"/>
    <property type="project" value="InterPro"/>
</dbReference>
<accession>A0A1A5XFB7</accession>